<evidence type="ECO:0000256" key="6">
    <source>
        <dbReference type="ARBA" id="ARBA00038076"/>
    </source>
</evidence>
<reference evidence="11" key="1">
    <citation type="journal article" date="2019" name="Int. J. Syst. Evol. Microbiol.">
        <title>The Global Catalogue of Microorganisms (GCM) 10K type strain sequencing project: providing services to taxonomists for standard genome sequencing and annotation.</title>
        <authorList>
            <consortium name="The Broad Institute Genomics Platform"/>
            <consortium name="The Broad Institute Genome Sequencing Center for Infectious Disease"/>
            <person name="Wu L."/>
            <person name="Ma J."/>
        </authorList>
    </citation>
    <scope>NUCLEOTIDE SEQUENCE [LARGE SCALE GENOMIC DNA]</scope>
    <source>
        <strain evidence="11">CCM 7526</strain>
    </source>
</reference>
<evidence type="ECO:0000256" key="2">
    <source>
        <dbReference type="ARBA" id="ARBA00022475"/>
    </source>
</evidence>
<evidence type="ECO:0000256" key="5">
    <source>
        <dbReference type="ARBA" id="ARBA00023136"/>
    </source>
</evidence>
<evidence type="ECO:0000259" key="9">
    <source>
        <dbReference type="Pfam" id="PF02687"/>
    </source>
</evidence>
<sequence length="893" mass="90332">MISLAARMLRHRPGSSVATLLALALGALILTAMGTLVESGLRYHPAPARYAAADLVIAQPETTFTSREFDGEIYRSSVALPEGGTVPAELAGRLRNIEGVARVAVDENIPVHTTTGSPLSGRGWASSVLTPFALVDGQAPARDDEVVLGNTQGTPANPDTAPGPESGAGLGTGPVRVGEQVRLVVGGVLRTYRISGLARGNDGAAVFFTDAHAADLAPHRGAVSAVGVVAAPGTDLGRLGERVNQVVGAARVSSDSASEDIGAPSGRASEGTGAPSGPASEDIGVPRGQMSEDLQVLSRADSGRAERSADQAAAGLLIQVGASFGGYVILLVVFVVAATIGLSVRHRRRDLALVRAVAATPGQVRRMIMMESALLALVASAVGVPVGLVTTHWLTGEITGRGFVPVGFPMSPGVIAGAAAAAVILVSAVLAGLLAARRISGIKPAEALSEVAAEPAPAGRARWISGLSALAAAGSTAFAAVAASGQTALGAALGMLYLFVLAVALLAPWINAATSRALASPLRMVFGTSGYLAAANLRANARGAATVLTSLVLAVGFGGSVWFLQNNLERQAVAQSRSGLLATRALVAGVGLSDSAVVEVRAIPGVRAATPVRHTSVVVSLMGDGETIGARAVDPAGLAATLDLGVAEGSLADLHDGTVAVSRTHASTFGWELGEKVALRLGDGTPVDVRIAAIYERGLGFGDVVLPRTTVAGHTATNLDDQILISASPSADAALREMAAAHPGSALVDTAALTGGLAKDLALSAWLNRLLIAVMVGYTVVAAANTMVMAALARRREIAVLRLTGVTRRQIKLMINAEQVGLLGVAVLLGGAIAALTLSSVVRALTGSVVPYVPPMGLVAVLGGTAFLALATTILPIARLLRVPPVEHIGMKE</sequence>
<feature type="transmembrane region" description="Helical" evidence="8">
    <location>
        <begin position="489"/>
        <end position="510"/>
    </location>
</feature>
<dbReference type="RefSeq" id="WP_317793413.1">
    <property type="nucleotide sequence ID" value="NZ_AP028461.1"/>
</dbReference>
<keyword evidence="2" id="KW-1003">Cell membrane</keyword>
<organism evidence="10 11">
    <name type="scientific">Actinoplanes sichuanensis</name>
    <dbReference type="NCBI Taxonomy" id="512349"/>
    <lineage>
        <taxon>Bacteria</taxon>
        <taxon>Bacillati</taxon>
        <taxon>Actinomycetota</taxon>
        <taxon>Actinomycetes</taxon>
        <taxon>Micromonosporales</taxon>
        <taxon>Micromonosporaceae</taxon>
        <taxon>Actinoplanes</taxon>
    </lineage>
</organism>
<feature type="transmembrane region" description="Helical" evidence="8">
    <location>
        <begin position="544"/>
        <end position="564"/>
    </location>
</feature>
<evidence type="ECO:0000313" key="11">
    <source>
        <dbReference type="Proteomes" id="UP001597183"/>
    </source>
</evidence>
<feature type="domain" description="ABC3 transporter permease C-terminal" evidence="9">
    <location>
        <begin position="771"/>
        <end position="885"/>
    </location>
</feature>
<accession>A0ABW4A7E1</accession>
<evidence type="ECO:0000256" key="4">
    <source>
        <dbReference type="ARBA" id="ARBA00022989"/>
    </source>
</evidence>
<evidence type="ECO:0000313" key="10">
    <source>
        <dbReference type="EMBL" id="MFD1366655.1"/>
    </source>
</evidence>
<feature type="transmembrane region" description="Helical" evidence="8">
    <location>
        <begin position="414"/>
        <end position="436"/>
    </location>
</feature>
<evidence type="ECO:0000256" key="1">
    <source>
        <dbReference type="ARBA" id="ARBA00004651"/>
    </source>
</evidence>
<proteinExistence type="inferred from homology"/>
<keyword evidence="11" id="KW-1185">Reference proteome</keyword>
<feature type="domain" description="ABC3 transporter permease C-terminal" evidence="9">
    <location>
        <begin position="324"/>
        <end position="444"/>
    </location>
</feature>
<feature type="transmembrane region" description="Helical" evidence="8">
    <location>
        <begin position="813"/>
        <end position="838"/>
    </location>
</feature>
<feature type="transmembrane region" description="Helical" evidence="8">
    <location>
        <begin position="770"/>
        <end position="792"/>
    </location>
</feature>
<dbReference type="Pfam" id="PF02687">
    <property type="entry name" value="FtsX"/>
    <property type="match status" value="2"/>
</dbReference>
<evidence type="ECO:0000256" key="8">
    <source>
        <dbReference type="SAM" id="Phobius"/>
    </source>
</evidence>
<keyword evidence="3 8" id="KW-0812">Transmembrane</keyword>
<feature type="region of interest" description="Disordered" evidence="7">
    <location>
        <begin position="250"/>
        <end position="286"/>
    </location>
</feature>
<evidence type="ECO:0000256" key="3">
    <source>
        <dbReference type="ARBA" id="ARBA00022692"/>
    </source>
</evidence>
<name>A0ABW4A7E1_9ACTN</name>
<protein>
    <submittedName>
        <fullName evidence="10">FtsX-like permease family protein</fullName>
    </submittedName>
</protein>
<dbReference type="InterPro" id="IPR003838">
    <property type="entry name" value="ABC3_permease_C"/>
</dbReference>
<dbReference type="Proteomes" id="UP001597183">
    <property type="component" value="Unassembled WGS sequence"/>
</dbReference>
<feature type="region of interest" description="Disordered" evidence="7">
    <location>
        <begin position="149"/>
        <end position="174"/>
    </location>
</feature>
<dbReference type="InterPro" id="IPR050250">
    <property type="entry name" value="Macrolide_Exporter_MacB"/>
</dbReference>
<comment type="similarity">
    <text evidence="6">Belongs to the ABC-4 integral membrane protein family.</text>
</comment>
<gene>
    <name evidence="10" type="ORF">ACFQ5G_14980</name>
</gene>
<keyword evidence="4 8" id="KW-1133">Transmembrane helix</keyword>
<comment type="subcellular location">
    <subcellularLocation>
        <location evidence="1">Cell membrane</location>
        <topology evidence="1">Multi-pass membrane protein</topology>
    </subcellularLocation>
</comment>
<dbReference type="PANTHER" id="PTHR30572">
    <property type="entry name" value="MEMBRANE COMPONENT OF TRANSPORTER-RELATED"/>
    <property type="match status" value="1"/>
</dbReference>
<feature type="transmembrane region" description="Helical" evidence="8">
    <location>
        <begin position="463"/>
        <end position="483"/>
    </location>
</feature>
<feature type="transmembrane region" description="Helical" evidence="8">
    <location>
        <begin position="324"/>
        <end position="344"/>
    </location>
</feature>
<feature type="transmembrane region" description="Helical" evidence="8">
    <location>
        <begin position="373"/>
        <end position="394"/>
    </location>
</feature>
<feature type="transmembrane region" description="Helical" evidence="8">
    <location>
        <begin position="858"/>
        <end position="881"/>
    </location>
</feature>
<evidence type="ECO:0000256" key="7">
    <source>
        <dbReference type="SAM" id="MobiDB-lite"/>
    </source>
</evidence>
<comment type="caution">
    <text evidence="10">The sequence shown here is derived from an EMBL/GenBank/DDBJ whole genome shotgun (WGS) entry which is preliminary data.</text>
</comment>
<keyword evidence="5 8" id="KW-0472">Membrane</keyword>
<dbReference type="EMBL" id="JBHTMK010000018">
    <property type="protein sequence ID" value="MFD1366655.1"/>
    <property type="molecule type" value="Genomic_DNA"/>
</dbReference>
<dbReference type="PANTHER" id="PTHR30572:SF4">
    <property type="entry name" value="ABC TRANSPORTER PERMEASE YTRF"/>
    <property type="match status" value="1"/>
</dbReference>